<dbReference type="KEGG" id="tet:TTHERM_01027650"/>
<dbReference type="InParanoid" id="Q22CL3"/>
<evidence type="ECO:0000256" key="3">
    <source>
        <dbReference type="ARBA" id="ARBA00022840"/>
    </source>
</evidence>
<dbReference type="InterPro" id="IPR003960">
    <property type="entry name" value="ATPase_AAA_CS"/>
</dbReference>
<dbReference type="Pfam" id="PF00004">
    <property type="entry name" value="AAA"/>
    <property type="match status" value="1"/>
</dbReference>
<dbReference type="InterPro" id="IPR003593">
    <property type="entry name" value="AAA+_ATPase"/>
</dbReference>
<dbReference type="InterPro" id="IPR041569">
    <property type="entry name" value="AAA_lid_3"/>
</dbReference>
<dbReference type="STRING" id="312017.Q22CL3"/>
<dbReference type="SUPFAM" id="SSF116846">
    <property type="entry name" value="MIT domain"/>
    <property type="match status" value="1"/>
</dbReference>
<dbReference type="Gene3D" id="3.40.50.300">
    <property type="entry name" value="P-loop containing nucleotide triphosphate hydrolases"/>
    <property type="match status" value="1"/>
</dbReference>
<dbReference type="FunFam" id="1.10.8.60:FF:000022">
    <property type="entry name" value="Fidgetin like 1"/>
    <property type="match status" value="1"/>
</dbReference>
<dbReference type="GO" id="GO:0016887">
    <property type="term" value="F:ATP hydrolysis activity"/>
    <property type="evidence" value="ECO:0007669"/>
    <property type="project" value="InterPro"/>
</dbReference>
<dbReference type="Pfam" id="PF17862">
    <property type="entry name" value="AAA_lid_3"/>
    <property type="match status" value="1"/>
</dbReference>
<dbReference type="Gene3D" id="1.20.58.80">
    <property type="entry name" value="Phosphotransferase system, lactose/cellobiose-type IIA subunit"/>
    <property type="match status" value="1"/>
</dbReference>
<dbReference type="PANTHER" id="PTHR23074">
    <property type="entry name" value="AAA DOMAIN-CONTAINING"/>
    <property type="match status" value="1"/>
</dbReference>
<dbReference type="AlphaFoldDB" id="Q22CL3"/>
<evidence type="ECO:0000256" key="2">
    <source>
        <dbReference type="ARBA" id="ARBA00022741"/>
    </source>
</evidence>
<accession>Q22CL3</accession>
<proteinExistence type="inferred from homology"/>
<comment type="similarity">
    <text evidence="1 4">Belongs to the AAA ATPase family.</text>
</comment>
<sequence>MDSIKKKEDQNKQQQIRQYVDIAKRAVQLYDVKNYPLAKYVFILALEGIVKLQKQENDPELKQQLTQKANDYFQLAEQCKKQLDAQNKQLQTDPLVQQINLTMLEKKNTIKFEDIAGLKEVKEALYESIIYPNLRPDIFQGIRAPPRGILLFGPPGNGKTLIAKAVATESNATFYNISASNLMSKNLGEGEKLVKALFQCAYVNQPSIIFIDEIDSILKARCENEHEASRRLKTEFLIQFDGANSSDQDRVIVIGATNRPQEIDSAALRRFTKRILIDVPDENTRLHLIKYYTKDAVTSLNEKQIKELVKKIDGYSCSDIKALVKEACMLPLRKLKKNELLSVDSTKIKPVSIDDFTEAVKKVPPSLQKKELLYFKNLVKEYNKQV</sequence>
<dbReference type="SMART" id="SM00382">
    <property type="entry name" value="AAA"/>
    <property type="match status" value="1"/>
</dbReference>
<protein>
    <submittedName>
        <fullName evidence="6">AAA family ATPase</fullName>
    </submittedName>
</protein>
<name>Q22CL3_TETTS</name>
<dbReference type="InterPro" id="IPR003959">
    <property type="entry name" value="ATPase_AAA_core"/>
</dbReference>
<feature type="domain" description="AAA+ ATPase" evidence="5">
    <location>
        <begin position="145"/>
        <end position="281"/>
    </location>
</feature>
<evidence type="ECO:0000313" key="7">
    <source>
        <dbReference type="Proteomes" id="UP000009168"/>
    </source>
</evidence>
<dbReference type="InterPro" id="IPR027417">
    <property type="entry name" value="P-loop_NTPase"/>
</dbReference>
<dbReference type="GO" id="GO:0005524">
    <property type="term" value="F:ATP binding"/>
    <property type="evidence" value="ECO:0007669"/>
    <property type="project" value="UniProtKB-KW"/>
</dbReference>
<keyword evidence="3 4" id="KW-0067">ATP-binding</keyword>
<dbReference type="OrthoDB" id="29072at2759"/>
<dbReference type="CDD" id="cd19509">
    <property type="entry name" value="RecA-like_VPS4-like"/>
    <property type="match status" value="1"/>
</dbReference>
<dbReference type="PANTHER" id="PTHR23074:SF17">
    <property type="entry name" value="FIDGETIN-LIKE PROTEIN 1"/>
    <property type="match status" value="1"/>
</dbReference>
<dbReference type="eggNOG" id="KOG0740">
    <property type="taxonomic scope" value="Eukaryota"/>
</dbReference>
<dbReference type="Proteomes" id="UP000009168">
    <property type="component" value="Unassembled WGS sequence"/>
</dbReference>
<dbReference type="Gene3D" id="1.10.8.60">
    <property type="match status" value="1"/>
</dbReference>
<dbReference type="SUPFAM" id="SSF52540">
    <property type="entry name" value="P-loop containing nucleoside triphosphate hydrolases"/>
    <property type="match status" value="1"/>
</dbReference>
<evidence type="ECO:0000256" key="4">
    <source>
        <dbReference type="RuleBase" id="RU003651"/>
    </source>
</evidence>
<dbReference type="PROSITE" id="PS00674">
    <property type="entry name" value="AAA"/>
    <property type="match status" value="1"/>
</dbReference>
<organism evidence="6 7">
    <name type="scientific">Tetrahymena thermophila (strain SB210)</name>
    <dbReference type="NCBI Taxonomy" id="312017"/>
    <lineage>
        <taxon>Eukaryota</taxon>
        <taxon>Sar</taxon>
        <taxon>Alveolata</taxon>
        <taxon>Ciliophora</taxon>
        <taxon>Intramacronucleata</taxon>
        <taxon>Oligohymenophorea</taxon>
        <taxon>Hymenostomatida</taxon>
        <taxon>Tetrahymenina</taxon>
        <taxon>Tetrahymenidae</taxon>
        <taxon>Tetrahymena</taxon>
    </lineage>
</organism>
<evidence type="ECO:0000256" key="1">
    <source>
        <dbReference type="ARBA" id="ARBA00006914"/>
    </source>
</evidence>
<keyword evidence="2 4" id="KW-0547">Nucleotide-binding</keyword>
<dbReference type="RefSeq" id="XP_001030702.2">
    <property type="nucleotide sequence ID" value="XM_001030702.2"/>
</dbReference>
<dbReference type="HOGENOM" id="CLU_000688_21_14_1"/>
<evidence type="ECO:0000259" key="5">
    <source>
        <dbReference type="SMART" id="SM00382"/>
    </source>
</evidence>
<dbReference type="GeneID" id="7837744"/>
<dbReference type="FunFam" id="3.40.50.300:FF:000093">
    <property type="entry name" value="Fidgetin-like 1"/>
    <property type="match status" value="1"/>
</dbReference>
<reference evidence="7" key="1">
    <citation type="journal article" date="2006" name="PLoS Biol.">
        <title>Macronuclear genome sequence of the ciliate Tetrahymena thermophila, a model eukaryote.</title>
        <authorList>
            <person name="Eisen J.A."/>
            <person name="Coyne R.S."/>
            <person name="Wu M."/>
            <person name="Wu D."/>
            <person name="Thiagarajan M."/>
            <person name="Wortman J.R."/>
            <person name="Badger J.H."/>
            <person name="Ren Q."/>
            <person name="Amedeo P."/>
            <person name="Jones K.M."/>
            <person name="Tallon L.J."/>
            <person name="Delcher A.L."/>
            <person name="Salzberg S.L."/>
            <person name="Silva J.C."/>
            <person name="Haas B.J."/>
            <person name="Majoros W.H."/>
            <person name="Farzad M."/>
            <person name="Carlton J.M."/>
            <person name="Smith R.K. Jr."/>
            <person name="Garg J."/>
            <person name="Pearlman R.E."/>
            <person name="Karrer K.M."/>
            <person name="Sun L."/>
            <person name="Manning G."/>
            <person name="Elde N.C."/>
            <person name="Turkewitz A.P."/>
            <person name="Asai D.J."/>
            <person name="Wilkes D.E."/>
            <person name="Wang Y."/>
            <person name="Cai H."/>
            <person name="Collins K."/>
            <person name="Stewart B.A."/>
            <person name="Lee S.R."/>
            <person name="Wilamowska K."/>
            <person name="Weinberg Z."/>
            <person name="Ruzzo W.L."/>
            <person name="Wloga D."/>
            <person name="Gaertig J."/>
            <person name="Frankel J."/>
            <person name="Tsao C.-C."/>
            <person name="Gorovsky M.A."/>
            <person name="Keeling P.J."/>
            <person name="Waller R.F."/>
            <person name="Patron N.J."/>
            <person name="Cherry J.M."/>
            <person name="Stover N.A."/>
            <person name="Krieger C.J."/>
            <person name="del Toro C."/>
            <person name="Ryder H.F."/>
            <person name="Williamson S.C."/>
            <person name="Barbeau R.A."/>
            <person name="Hamilton E.P."/>
            <person name="Orias E."/>
        </authorList>
    </citation>
    <scope>NUCLEOTIDE SEQUENCE [LARGE SCALE GENOMIC DNA]</scope>
    <source>
        <strain evidence="7">SB210</strain>
    </source>
</reference>
<keyword evidence="7" id="KW-1185">Reference proteome</keyword>
<dbReference type="InterPro" id="IPR036181">
    <property type="entry name" value="MIT_dom_sf"/>
</dbReference>
<gene>
    <name evidence="6" type="ORF">TTHERM_01027650</name>
</gene>
<evidence type="ECO:0000313" key="6">
    <source>
        <dbReference type="EMBL" id="EAR83039.2"/>
    </source>
</evidence>
<dbReference type="InterPro" id="IPR050304">
    <property type="entry name" value="MT-severing_AAA_ATPase"/>
</dbReference>
<dbReference type="EMBL" id="GG662566">
    <property type="protein sequence ID" value="EAR83039.2"/>
    <property type="molecule type" value="Genomic_DNA"/>
</dbReference>